<evidence type="ECO:0000256" key="1">
    <source>
        <dbReference type="SAM" id="MobiDB-lite"/>
    </source>
</evidence>
<feature type="compositionally biased region" description="Basic and acidic residues" evidence="1">
    <location>
        <begin position="1"/>
        <end position="10"/>
    </location>
</feature>
<evidence type="ECO:0000313" key="3">
    <source>
        <dbReference type="Proteomes" id="UP000886520"/>
    </source>
</evidence>
<reference evidence="2" key="1">
    <citation type="submission" date="2021-01" db="EMBL/GenBank/DDBJ databases">
        <title>Adiantum capillus-veneris genome.</title>
        <authorList>
            <person name="Fang Y."/>
            <person name="Liao Q."/>
        </authorList>
    </citation>
    <scope>NUCLEOTIDE SEQUENCE</scope>
    <source>
        <strain evidence="2">H3</strain>
        <tissue evidence="2">Leaf</tissue>
    </source>
</reference>
<name>A0A9D4UNY3_ADICA</name>
<dbReference type="EMBL" id="JABFUD020000013">
    <property type="protein sequence ID" value="KAI5071400.1"/>
    <property type="molecule type" value="Genomic_DNA"/>
</dbReference>
<dbReference type="AlphaFoldDB" id="A0A9D4UNY3"/>
<protein>
    <submittedName>
        <fullName evidence="2">Uncharacterized protein</fullName>
    </submittedName>
</protein>
<accession>A0A9D4UNY3</accession>
<keyword evidence="3" id="KW-1185">Reference proteome</keyword>
<sequence length="79" mass="8909">MCKEKEEKGRGGGGVTGDEASVGGTDWNLFIGEKMRIKRDATSLRCHEKQENEHERRPCFKTSGSYFFTALELNSHISE</sequence>
<evidence type="ECO:0000313" key="2">
    <source>
        <dbReference type="EMBL" id="KAI5071400.1"/>
    </source>
</evidence>
<dbReference type="Proteomes" id="UP000886520">
    <property type="component" value="Chromosome 13"/>
</dbReference>
<proteinExistence type="predicted"/>
<organism evidence="2 3">
    <name type="scientific">Adiantum capillus-veneris</name>
    <name type="common">Maidenhair fern</name>
    <dbReference type="NCBI Taxonomy" id="13818"/>
    <lineage>
        <taxon>Eukaryota</taxon>
        <taxon>Viridiplantae</taxon>
        <taxon>Streptophyta</taxon>
        <taxon>Embryophyta</taxon>
        <taxon>Tracheophyta</taxon>
        <taxon>Polypodiopsida</taxon>
        <taxon>Polypodiidae</taxon>
        <taxon>Polypodiales</taxon>
        <taxon>Pteridineae</taxon>
        <taxon>Pteridaceae</taxon>
        <taxon>Vittarioideae</taxon>
        <taxon>Adiantum</taxon>
    </lineage>
</organism>
<feature type="region of interest" description="Disordered" evidence="1">
    <location>
        <begin position="1"/>
        <end position="20"/>
    </location>
</feature>
<comment type="caution">
    <text evidence="2">The sequence shown here is derived from an EMBL/GenBank/DDBJ whole genome shotgun (WGS) entry which is preliminary data.</text>
</comment>
<gene>
    <name evidence="2" type="ORF">GOP47_0013651</name>
</gene>